<comment type="similarity">
    <text evidence="7">Belongs to the binding-protein-dependent transport system permease family.</text>
</comment>
<feature type="transmembrane region" description="Helical" evidence="7">
    <location>
        <begin position="241"/>
        <end position="263"/>
    </location>
</feature>
<dbReference type="EMBL" id="SLUB01000007">
    <property type="protein sequence ID" value="THE13807.1"/>
    <property type="molecule type" value="Genomic_DNA"/>
</dbReference>
<feature type="transmembrane region" description="Helical" evidence="7">
    <location>
        <begin position="122"/>
        <end position="144"/>
    </location>
</feature>
<keyword evidence="2 7" id="KW-0813">Transport</keyword>
<evidence type="ECO:0000313" key="10">
    <source>
        <dbReference type="Proteomes" id="UP000306477"/>
    </source>
</evidence>
<evidence type="ECO:0000256" key="2">
    <source>
        <dbReference type="ARBA" id="ARBA00022448"/>
    </source>
</evidence>
<feature type="domain" description="ABC transmembrane type-1" evidence="8">
    <location>
        <begin position="118"/>
        <end position="307"/>
    </location>
</feature>
<evidence type="ECO:0000256" key="1">
    <source>
        <dbReference type="ARBA" id="ARBA00004651"/>
    </source>
</evidence>
<gene>
    <name evidence="9" type="ORF">E1I69_06260</name>
</gene>
<name>A0A4S3PVF8_9BACI</name>
<keyword evidence="10" id="KW-1185">Reference proteome</keyword>
<dbReference type="InterPro" id="IPR035906">
    <property type="entry name" value="MetI-like_sf"/>
</dbReference>
<evidence type="ECO:0000256" key="7">
    <source>
        <dbReference type="RuleBase" id="RU363032"/>
    </source>
</evidence>
<evidence type="ECO:0000313" key="9">
    <source>
        <dbReference type="EMBL" id="THE13807.1"/>
    </source>
</evidence>
<evidence type="ECO:0000259" key="8">
    <source>
        <dbReference type="PROSITE" id="PS50928"/>
    </source>
</evidence>
<dbReference type="OrthoDB" id="9771544at2"/>
<proteinExistence type="inferred from homology"/>
<protein>
    <submittedName>
        <fullName evidence="9">Carbohydrate ABC transporter permease</fullName>
    </submittedName>
</protein>
<dbReference type="PANTHER" id="PTHR43744:SF12">
    <property type="entry name" value="ABC TRANSPORTER PERMEASE PROTEIN MG189-RELATED"/>
    <property type="match status" value="1"/>
</dbReference>
<dbReference type="RefSeq" id="WP_136378744.1">
    <property type="nucleotide sequence ID" value="NZ_SLUB01000007.1"/>
</dbReference>
<comment type="caution">
    <text evidence="9">The sequence shown here is derived from an EMBL/GenBank/DDBJ whole genome shotgun (WGS) entry which is preliminary data.</text>
</comment>
<dbReference type="InterPro" id="IPR000515">
    <property type="entry name" value="MetI-like"/>
</dbReference>
<evidence type="ECO:0000256" key="3">
    <source>
        <dbReference type="ARBA" id="ARBA00022475"/>
    </source>
</evidence>
<dbReference type="PROSITE" id="PS50928">
    <property type="entry name" value="ABC_TM1"/>
    <property type="match status" value="1"/>
</dbReference>
<evidence type="ECO:0000256" key="6">
    <source>
        <dbReference type="ARBA" id="ARBA00023136"/>
    </source>
</evidence>
<organism evidence="9 10">
    <name type="scientific">Bacillus timonensis</name>
    <dbReference type="NCBI Taxonomy" id="1033734"/>
    <lineage>
        <taxon>Bacteria</taxon>
        <taxon>Bacillati</taxon>
        <taxon>Bacillota</taxon>
        <taxon>Bacilli</taxon>
        <taxon>Bacillales</taxon>
        <taxon>Bacillaceae</taxon>
        <taxon>Bacillus</taxon>
    </lineage>
</organism>
<feature type="transmembrane region" description="Helical" evidence="7">
    <location>
        <begin position="283"/>
        <end position="307"/>
    </location>
</feature>
<reference evidence="9 10" key="1">
    <citation type="journal article" date="2019" name="Indoor Air">
        <title>Impacts of indoor surface finishes on bacterial viability.</title>
        <authorList>
            <person name="Hu J."/>
            <person name="Maamar S.B."/>
            <person name="Glawe A.J."/>
            <person name="Gottel N."/>
            <person name="Gilbert J.A."/>
            <person name="Hartmann E.M."/>
        </authorList>
    </citation>
    <scope>NUCLEOTIDE SEQUENCE [LARGE SCALE GENOMIC DNA]</scope>
    <source>
        <strain evidence="9 10">AF060A6</strain>
    </source>
</reference>
<dbReference type="GO" id="GO:0055085">
    <property type="term" value="P:transmembrane transport"/>
    <property type="evidence" value="ECO:0007669"/>
    <property type="project" value="InterPro"/>
</dbReference>
<dbReference type="SUPFAM" id="SSF161098">
    <property type="entry name" value="MetI-like"/>
    <property type="match status" value="1"/>
</dbReference>
<feature type="transmembrane region" description="Helical" evidence="7">
    <location>
        <begin position="153"/>
        <end position="175"/>
    </location>
</feature>
<evidence type="ECO:0000256" key="5">
    <source>
        <dbReference type="ARBA" id="ARBA00022989"/>
    </source>
</evidence>
<feature type="transmembrane region" description="Helical" evidence="7">
    <location>
        <begin position="187"/>
        <end position="203"/>
    </location>
</feature>
<comment type="subcellular location">
    <subcellularLocation>
        <location evidence="1 7">Cell membrane</location>
        <topology evidence="1 7">Multi-pass membrane protein</topology>
    </subcellularLocation>
</comment>
<dbReference type="AlphaFoldDB" id="A0A4S3PVF8"/>
<evidence type="ECO:0000256" key="4">
    <source>
        <dbReference type="ARBA" id="ARBA00022692"/>
    </source>
</evidence>
<keyword evidence="4 7" id="KW-0812">Transmembrane</keyword>
<keyword evidence="5 7" id="KW-1133">Transmembrane helix</keyword>
<sequence>MTSGIQKVNKLIIYVLLSIFAIVSLLPLYWVFSTSLQLSSYQDEELERQVSYVDSNPPKMYPMGITEYFEHWGKARDAQKSGDAKAVTYHREVMDNIMEDTFSGFTTLFSKNNVGIWFFNSFYIAVVVTIGILLFDSMAGYVLAKKRFPGRNLIFWSIIATMMIPGQVTLVPLFIMVRNFGIMDTHWALIFPDLAMVFGVFLMRQFMHSIPDELIDAAKIDGASEWKTYWKIILPLAKPGLAALGIFTFMNVWNSFLWPIIVLNDANLYTLPVGLKTLQDANLASFKLLMSGAAIASVPMIIVFMLFQRHFVKGLTLGGVKE</sequence>
<dbReference type="CDD" id="cd06261">
    <property type="entry name" value="TM_PBP2"/>
    <property type="match status" value="1"/>
</dbReference>
<dbReference type="Pfam" id="PF00528">
    <property type="entry name" value="BPD_transp_1"/>
    <property type="match status" value="1"/>
</dbReference>
<dbReference type="STRING" id="1033734.GCA_000285535_02641"/>
<dbReference type="Proteomes" id="UP000306477">
    <property type="component" value="Unassembled WGS sequence"/>
</dbReference>
<accession>A0A4S3PVF8</accession>
<dbReference type="Gene3D" id="1.10.3720.10">
    <property type="entry name" value="MetI-like"/>
    <property type="match status" value="1"/>
</dbReference>
<dbReference type="GO" id="GO:0005886">
    <property type="term" value="C:plasma membrane"/>
    <property type="evidence" value="ECO:0007669"/>
    <property type="project" value="UniProtKB-SubCell"/>
</dbReference>
<feature type="transmembrane region" description="Helical" evidence="7">
    <location>
        <begin position="12"/>
        <end position="32"/>
    </location>
</feature>
<keyword evidence="3" id="KW-1003">Cell membrane</keyword>
<keyword evidence="6 7" id="KW-0472">Membrane</keyword>
<dbReference type="PANTHER" id="PTHR43744">
    <property type="entry name" value="ABC TRANSPORTER PERMEASE PROTEIN MG189-RELATED-RELATED"/>
    <property type="match status" value="1"/>
</dbReference>